<dbReference type="EMBL" id="LAZR01004331">
    <property type="protein sequence ID" value="KKN09586.1"/>
    <property type="molecule type" value="Genomic_DNA"/>
</dbReference>
<proteinExistence type="predicted"/>
<dbReference type="InterPro" id="IPR009010">
    <property type="entry name" value="Asp_de-COase-like_dom_sf"/>
</dbReference>
<dbReference type="GO" id="GO:0016491">
    <property type="term" value="F:oxidoreductase activity"/>
    <property type="evidence" value="ECO:0007669"/>
    <property type="project" value="InterPro"/>
</dbReference>
<evidence type="ECO:0000313" key="2">
    <source>
        <dbReference type="EMBL" id="KKN09586.1"/>
    </source>
</evidence>
<comment type="caution">
    <text evidence="2">The sequence shown here is derived from an EMBL/GenBank/DDBJ whole genome shotgun (WGS) entry which is preliminary data.</text>
</comment>
<dbReference type="Pfam" id="PF01568">
    <property type="entry name" value="Molydop_binding"/>
    <property type="match status" value="1"/>
</dbReference>
<sequence>MEMLANTVRMVDHDQAKELAFGDNTSLKENLAIGLMNPTDFKKLNLFQDSNIKLTNNFGMVIIKAKQDDNIPLGIINIPLSIWANQITGIENNELIYKNIRVEVEATKAAVLDFEDLLKSIRD</sequence>
<dbReference type="SUPFAM" id="SSF50692">
    <property type="entry name" value="ADC-like"/>
    <property type="match status" value="1"/>
</dbReference>
<protein>
    <recommendedName>
        <fullName evidence="1">Molybdopterin dinucleotide-binding domain-containing protein</fullName>
    </recommendedName>
</protein>
<name>A0A0F9Q8N6_9ZZZZ</name>
<reference evidence="2" key="1">
    <citation type="journal article" date="2015" name="Nature">
        <title>Complex archaea that bridge the gap between prokaryotes and eukaryotes.</title>
        <authorList>
            <person name="Spang A."/>
            <person name="Saw J.H."/>
            <person name="Jorgensen S.L."/>
            <person name="Zaremba-Niedzwiedzka K."/>
            <person name="Martijn J."/>
            <person name="Lind A.E."/>
            <person name="van Eijk R."/>
            <person name="Schleper C."/>
            <person name="Guy L."/>
            <person name="Ettema T.J."/>
        </authorList>
    </citation>
    <scope>NUCLEOTIDE SEQUENCE</scope>
</reference>
<dbReference type="InterPro" id="IPR006657">
    <property type="entry name" value="MoPterin_dinucl-bd_dom"/>
</dbReference>
<dbReference type="Gene3D" id="2.40.40.20">
    <property type="match status" value="1"/>
</dbReference>
<dbReference type="AlphaFoldDB" id="A0A0F9Q8N6"/>
<accession>A0A0F9Q8N6</accession>
<feature type="domain" description="Molybdopterin dinucleotide-binding" evidence="1">
    <location>
        <begin position="33"/>
        <end position="88"/>
    </location>
</feature>
<dbReference type="GO" id="GO:0043546">
    <property type="term" value="F:molybdopterin cofactor binding"/>
    <property type="evidence" value="ECO:0007669"/>
    <property type="project" value="InterPro"/>
</dbReference>
<gene>
    <name evidence="2" type="ORF">LCGC14_1045160</name>
</gene>
<organism evidence="2">
    <name type="scientific">marine sediment metagenome</name>
    <dbReference type="NCBI Taxonomy" id="412755"/>
    <lineage>
        <taxon>unclassified sequences</taxon>
        <taxon>metagenomes</taxon>
        <taxon>ecological metagenomes</taxon>
    </lineage>
</organism>
<evidence type="ECO:0000259" key="1">
    <source>
        <dbReference type="Pfam" id="PF01568"/>
    </source>
</evidence>